<evidence type="ECO:0000256" key="1">
    <source>
        <dbReference type="ARBA" id="ARBA00004651"/>
    </source>
</evidence>
<feature type="domain" description="HAMP" evidence="12">
    <location>
        <begin position="212"/>
        <end position="265"/>
    </location>
</feature>
<dbReference type="RefSeq" id="WP_090219610.1">
    <property type="nucleotide sequence ID" value="NZ_FMWG01000008.1"/>
</dbReference>
<keyword evidence="3" id="KW-0145">Chemotaxis</keyword>
<evidence type="ECO:0000259" key="12">
    <source>
        <dbReference type="PROSITE" id="PS50885"/>
    </source>
</evidence>
<evidence type="ECO:0000313" key="13">
    <source>
        <dbReference type="EMBL" id="SCZ68618.1"/>
    </source>
</evidence>
<comment type="similarity">
    <text evidence="7">Belongs to the methyl-accepting chemotaxis (MCP) protein family.</text>
</comment>
<accession>A0A1G5R438</accession>
<dbReference type="PROSITE" id="PS50111">
    <property type="entry name" value="CHEMOTAXIS_TRANSDUC_2"/>
    <property type="match status" value="1"/>
</dbReference>
<evidence type="ECO:0000256" key="6">
    <source>
        <dbReference type="ARBA" id="ARBA00023136"/>
    </source>
</evidence>
<evidence type="ECO:0000256" key="4">
    <source>
        <dbReference type="ARBA" id="ARBA00022692"/>
    </source>
</evidence>
<keyword evidence="8" id="KW-0807">Transducer</keyword>
<evidence type="ECO:0000256" key="3">
    <source>
        <dbReference type="ARBA" id="ARBA00022500"/>
    </source>
</evidence>
<evidence type="ECO:0000256" key="9">
    <source>
        <dbReference type="SAM" id="MobiDB-lite"/>
    </source>
</evidence>
<evidence type="ECO:0000259" key="11">
    <source>
        <dbReference type="PROSITE" id="PS50111"/>
    </source>
</evidence>
<protein>
    <submittedName>
        <fullName evidence="13">Methyl-accepting chemotaxis sensory transducer with Cache sensor</fullName>
    </submittedName>
</protein>
<dbReference type="Pfam" id="PF17200">
    <property type="entry name" value="sCache_2"/>
    <property type="match status" value="1"/>
</dbReference>
<dbReference type="STRING" id="1156985.SAMN04488118_10841"/>
<evidence type="ECO:0000256" key="7">
    <source>
        <dbReference type="ARBA" id="ARBA00029447"/>
    </source>
</evidence>
<dbReference type="PROSITE" id="PS51257">
    <property type="entry name" value="PROKAR_LIPOPROTEIN"/>
    <property type="match status" value="1"/>
</dbReference>
<dbReference type="Proteomes" id="UP000198767">
    <property type="component" value="Unassembled WGS sequence"/>
</dbReference>
<dbReference type="FunFam" id="1.10.287.950:FF:000001">
    <property type="entry name" value="Methyl-accepting chemotaxis sensory transducer"/>
    <property type="match status" value="1"/>
</dbReference>
<feature type="transmembrane region" description="Helical" evidence="10">
    <location>
        <begin position="191"/>
        <end position="211"/>
    </location>
</feature>
<dbReference type="InterPro" id="IPR051310">
    <property type="entry name" value="MCP_chemotaxis"/>
</dbReference>
<dbReference type="CDD" id="cd06225">
    <property type="entry name" value="HAMP"/>
    <property type="match status" value="1"/>
</dbReference>
<evidence type="ECO:0000256" key="2">
    <source>
        <dbReference type="ARBA" id="ARBA00022475"/>
    </source>
</evidence>
<dbReference type="GO" id="GO:0007165">
    <property type="term" value="P:signal transduction"/>
    <property type="evidence" value="ECO:0007669"/>
    <property type="project" value="UniProtKB-KW"/>
</dbReference>
<dbReference type="SMART" id="SM00304">
    <property type="entry name" value="HAMP"/>
    <property type="match status" value="2"/>
</dbReference>
<feature type="transmembrane region" description="Helical" evidence="10">
    <location>
        <begin position="12"/>
        <end position="31"/>
    </location>
</feature>
<keyword evidence="2" id="KW-1003">Cell membrane</keyword>
<reference evidence="13 14" key="1">
    <citation type="submission" date="2016-10" db="EMBL/GenBank/DDBJ databases">
        <authorList>
            <person name="de Groot N.N."/>
        </authorList>
    </citation>
    <scope>NUCLEOTIDE SEQUENCE [LARGE SCALE GENOMIC DNA]</scope>
    <source>
        <strain evidence="13 14">U95</strain>
    </source>
</reference>
<dbReference type="CDD" id="cd11386">
    <property type="entry name" value="MCP_signal"/>
    <property type="match status" value="1"/>
</dbReference>
<dbReference type="AlphaFoldDB" id="A0A1G5R438"/>
<evidence type="ECO:0000256" key="8">
    <source>
        <dbReference type="PROSITE-ProRule" id="PRU00284"/>
    </source>
</evidence>
<dbReference type="SUPFAM" id="SSF58104">
    <property type="entry name" value="Methyl-accepting chemotaxis protein (MCP) signaling domain"/>
    <property type="match status" value="1"/>
</dbReference>
<dbReference type="InterPro" id="IPR004090">
    <property type="entry name" value="Chemotax_Me-accpt_rcpt"/>
</dbReference>
<feature type="compositionally biased region" description="Low complexity" evidence="9">
    <location>
        <begin position="586"/>
        <end position="599"/>
    </location>
</feature>
<dbReference type="PRINTS" id="PR00260">
    <property type="entry name" value="CHEMTRNSDUCR"/>
</dbReference>
<dbReference type="Gene3D" id="1.10.287.950">
    <property type="entry name" value="Methyl-accepting chemotaxis protein"/>
    <property type="match status" value="1"/>
</dbReference>
<dbReference type="PANTHER" id="PTHR43531:SF11">
    <property type="entry name" value="METHYL-ACCEPTING CHEMOTAXIS PROTEIN 3"/>
    <property type="match status" value="1"/>
</dbReference>
<feature type="domain" description="Methyl-accepting transducer" evidence="11">
    <location>
        <begin position="332"/>
        <end position="561"/>
    </location>
</feature>
<evidence type="ECO:0000256" key="5">
    <source>
        <dbReference type="ARBA" id="ARBA00022989"/>
    </source>
</evidence>
<dbReference type="GO" id="GO:0005886">
    <property type="term" value="C:plasma membrane"/>
    <property type="evidence" value="ECO:0007669"/>
    <property type="project" value="UniProtKB-SubCell"/>
</dbReference>
<organism evidence="13 14">
    <name type="scientific">Epibacterium ulvae</name>
    <dbReference type="NCBI Taxonomy" id="1156985"/>
    <lineage>
        <taxon>Bacteria</taxon>
        <taxon>Pseudomonadati</taxon>
        <taxon>Pseudomonadota</taxon>
        <taxon>Alphaproteobacteria</taxon>
        <taxon>Rhodobacterales</taxon>
        <taxon>Roseobacteraceae</taxon>
        <taxon>Epibacterium</taxon>
    </lineage>
</organism>
<evidence type="ECO:0000313" key="14">
    <source>
        <dbReference type="Proteomes" id="UP000198767"/>
    </source>
</evidence>
<keyword evidence="5 10" id="KW-1133">Transmembrane helix</keyword>
<evidence type="ECO:0000256" key="10">
    <source>
        <dbReference type="SAM" id="Phobius"/>
    </source>
</evidence>
<dbReference type="InterPro" id="IPR004089">
    <property type="entry name" value="MCPsignal_dom"/>
</dbReference>
<dbReference type="PROSITE" id="PS50885">
    <property type="entry name" value="HAMP"/>
    <property type="match status" value="2"/>
</dbReference>
<dbReference type="Pfam" id="PF00015">
    <property type="entry name" value="MCPsignal"/>
    <property type="match status" value="1"/>
</dbReference>
<dbReference type="OrthoDB" id="354287at2"/>
<sequence>MPKMLFSLQMRIYAIVLMALALACFLTFTLLNRSIDNAFEIRKSDVRSITEVAVSALQDLDQKVKAGEMSLEEAQAQGRNELEKLNYGNGGYFFAVNHDHFFVAHRVSPHLVGTNQHGLTDKAGQFLVQNIVNIGKSEGAGFVTYLWPRPNSQEIDNKLSFVMNFAPWNWVIGTGAYIEDIQEEFSSMRNGAIITLAAGLFLMSFASYLLMRTITKPLDRLSKRMQSMASGDLDSSVPEREARSEFGTMSYAIEQFRQGLLKQKELEATHQETEEARNKVIAALSDALSKLSKGNLTNSLEDPFPSEFEQLRKDFNATLSTMESIVNQLMDTASSIRNGATEISQSADDLSNRTESQAATLEETAAALDELTASVRSAADGARNVETTMQEAGREAEASGEVVQNAVTAMTEIETSSNQISQIISVIDDIAFQTNLLALNAGVEAARAGEAGRGFAVVASEVRALAQRSSDAAMEIKTLISDSSQQVERGVDLVGKAGDALNAIVGQIGHISSLISGIAEGAAEQSTGLGEINTGMTQLDQVTQQNAAMVEQSTAASHLLKSDAGKMMELISHFDTGVSTPMSTLAPTHTPAAPAPSAHGDWDISDAPQPTRAAANGDIWQEF</sequence>
<dbReference type="SUPFAM" id="SSF158472">
    <property type="entry name" value="HAMP domain-like"/>
    <property type="match status" value="1"/>
</dbReference>
<dbReference type="SMART" id="SM01049">
    <property type="entry name" value="Cache_2"/>
    <property type="match status" value="1"/>
</dbReference>
<keyword evidence="4 10" id="KW-0812">Transmembrane</keyword>
<dbReference type="Pfam" id="PF00672">
    <property type="entry name" value="HAMP"/>
    <property type="match status" value="2"/>
</dbReference>
<gene>
    <name evidence="13" type="ORF">SAMN04488118_10841</name>
</gene>
<dbReference type="EMBL" id="FMWG01000008">
    <property type="protein sequence ID" value="SCZ68618.1"/>
    <property type="molecule type" value="Genomic_DNA"/>
</dbReference>
<dbReference type="InterPro" id="IPR033480">
    <property type="entry name" value="sCache_2"/>
</dbReference>
<keyword evidence="14" id="KW-1185">Reference proteome</keyword>
<dbReference type="InterPro" id="IPR003660">
    <property type="entry name" value="HAMP_dom"/>
</dbReference>
<dbReference type="SMART" id="SM00283">
    <property type="entry name" value="MA"/>
    <property type="match status" value="1"/>
</dbReference>
<feature type="region of interest" description="Disordered" evidence="9">
    <location>
        <begin position="582"/>
        <end position="601"/>
    </location>
</feature>
<dbReference type="PANTHER" id="PTHR43531">
    <property type="entry name" value="PROTEIN ICFG"/>
    <property type="match status" value="1"/>
</dbReference>
<comment type="subcellular location">
    <subcellularLocation>
        <location evidence="1">Cell membrane</location>
        <topology evidence="1">Multi-pass membrane protein</topology>
    </subcellularLocation>
</comment>
<dbReference type="GO" id="GO:0006935">
    <property type="term" value="P:chemotaxis"/>
    <property type="evidence" value="ECO:0007669"/>
    <property type="project" value="UniProtKB-KW"/>
</dbReference>
<feature type="domain" description="HAMP" evidence="12">
    <location>
        <begin position="275"/>
        <end position="327"/>
    </location>
</feature>
<name>A0A1G5R438_9RHOB</name>
<dbReference type="GO" id="GO:0004888">
    <property type="term" value="F:transmembrane signaling receptor activity"/>
    <property type="evidence" value="ECO:0007669"/>
    <property type="project" value="InterPro"/>
</dbReference>
<proteinExistence type="inferred from homology"/>
<dbReference type="Gene3D" id="1.10.8.500">
    <property type="entry name" value="HAMP domain in histidine kinase"/>
    <property type="match status" value="1"/>
</dbReference>
<dbReference type="Gene3D" id="3.30.450.20">
    <property type="entry name" value="PAS domain"/>
    <property type="match status" value="1"/>
</dbReference>
<keyword evidence="6 10" id="KW-0472">Membrane</keyword>